<dbReference type="InterPro" id="IPR008271">
    <property type="entry name" value="Ser/Thr_kinase_AS"/>
</dbReference>
<keyword evidence="2" id="KW-0067">ATP-binding</keyword>
<organism evidence="4 5">
    <name type="scientific">Echria macrotheca</name>
    <dbReference type="NCBI Taxonomy" id="438768"/>
    <lineage>
        <taxon>Eukaryota</taxon>
        <taxon>Fungi</taxon>
        <taxon>Dikarya</taxon>
        <taxon>Ascomycota</taxon>
        <taxon>Pezizomycotina</taxon>
        <taxon>Sordariomycetes</taxon>
        <taxon>Sordariomycetidae</taxon>
        <taxon>Sordariales</taxon>
        <taxon>Schizotheciaceae</taxon>
        <taxon>Echria</taxon>
    </lineage>
</organism>
<evidence type="ECO:0000313" key="4">
    <source>
        <dbReference type="EMBL" id="KAK1749575.1"/>
    </source>
</evidence>
<keyword evidence="1" id="KW-0547">Nucleotide-binding</keyword>
<dbReference type="GO" id="GO:0005524">
    <property type="term" value="F:ATP binding"/>
    <property type="evidence" value="ECO:0007669"/>
    <property type="project" value="UniProtKB-KW"/>
</dbReference>
<keyword evidence="4" id="KW-0808">Transferase</keyword>
<proteinExistence type="predicted"/>
<dbReference type="Proteomes" id="UP001239445">
    <property type="component" value="Unassembled WGS sequence"/>
</dbReference>
<protein>
    <submittedName>
        <fullName evidence="4">Kinase-like domain-containing protein</fullName>
    </submittedName>
</protein>
<dbReference type="Gene3D" id="1.10.510.10">
    <property type="entry name" value="Transferase(Phosphotransferase) domain 1"/>
    <property type="match status" value="1"/>
</dbReference>
<name>A0AAJ0B1P8_9PEZI</name>
<dbReference type="EMBL" id="MU839856">
    <property type="protein sequence ID" value="KAK1749575.1"/>
    <property type="molecule type" value="Genomic_DNA"/>
</dbReference>
<dbReference type="PROSITE" id="PS00108">
    <property type="entry name" value="PROTEIN_KINASE_ST"/>
    <property type="match status" value="1"/>
</dbReference>
<dbReference type="InterPro" id="IPR011009">
    <property type="entry name" value="Kinase-like_dom_sf"/>
</dbReference>
<dbReference type="PROSITE" id="PS50011">
    <property type="entry name" value="PROTEIN_KINASE_DOM"/>
    <property type="match status" value="1"/>
</dbReference>
<dbReference type="SMART" id="SM00220">
    <property type="entry name" value="S_TKc"/>
    <property type="match status" value="1"/>
</dbReference>
<evidence type="ECO:0000256" key="2">
    <source>
        <dbReference type="ARBA" id="ARBA00022840"/>
    </source>
</evidence>
<reference evidence="4" key="1">
    <citation type="submission" date="2023-06" db="EMBL/GenBank/DDBJ databases">
        <title>Genome-scale phylogeny and comparative genomics of the fungal order Sordariales.</title>
        <authorList>
            <consortium name="Lawrence Berkeley National Laboratory"/>
            <person name="Hensen N."/>
            <person name="Bonometti L."/>
            <person name="Westerberg I."/>
            <person name="Brannstrom I.O."/>
            <person name="Guillou S."/>
            <person name="Cros-Aarteil S."/>
            <person name="Calhoun S."/>
            <person name="Haridas S."/>
            <person name="Kuo A."/>
            <person name="Mondo S."/>
            <person name="Pangilinan J."/>
            <person name="Riley R."/>
            <person name="Labutti K."/>
            <person name="Andreopoulos B."/>
            <person name="Lipzen A."/>
            <person name="Chen C."/>
            <person name="Yanf M."/>
            <person name="Daum C."/>
            <person name="Ng V."/>
            <person name="Clum A."/>
            <person name="Steindorff A."/>
            <person name="Ohm R."/>
            <person name="Martin F."/>
            <person name="Silar P."/>
            <person name="Natvig D."/>
            <person name="Lalanne C."/>
            <person name="Gautier V."/>
            <person name="Ament-Velasquez S.L."/>
            <person name="Kruys A."/>
            <person name="Hutchinson M.I."/>
            <person name="Powell A.J."/>
            <person name="Barry K."/>
            <person name="Miller A.N."/>
            <person name="Grigoriev I.V."/>
            <person name="Debuchy R."/>
            <person name="Gladieux P."/>
            <person name="Thoren M.H."/>
            <person name="Johannesson H."/>
        </authorList>
    </citation>
    <scope>NUCLEOTIDE SEQUENCE</scope>
    <source>
        <strain evidence="4">PSN4</strain>
    </source>
</reference>
<accession>A0AAJ0B1P8</accession>
<dbReference type="AlphaFoldDB" id="A0AAJ0B1P8"/>
<dbReference type="FunFam" id="1.10.510.10:FF:000571">
    <property type="entry name" value="Maternal embryonic leucine zipper kinase"/>
    <property type="match status" value="1"/>
</dbReference>
<keyword evidence="4" id="KW-0418">Kinase</keyword>
<dbReference type="Pfam" id="PF00069">
    <property type="entry name" value="Pkinase"/>
    <property type="match status" value="1"/>
</dbReference>
<evidence type="ECO:0000313" key="5">
    <source>
        <dbReference type="Proteomes" id="UP001239445"/>
    </source>
</evidence>
<evidence type="ECO:0000259" key="3">
    <source>
        <dbReference type="PROSITE" id="PS50011"/>
    </source>
</evidence>
<gene>
    <name evidence="4" type="ORF">QBC47DRAFT_407933</name>
</gene>
<sequence length="211" mass="24047">MDQLALVMELAPEGDLFDYVVTRGFLPEKETRMMFGQIFAALEFIHQQRFVHRDIKPENILLRDKDPLFVKLTDFDFAICLDSASPGRTAPAGFADDLCGTPSYVAPEVLRPSRDRMYSYPVDVWSAGVVLYICLCGFPPFSDELFSEERPYTLSQQIQIGHFDYPSPNWDHVGDLALDLIDSMVVVAPEERYTIKQCMEHPWMNVGNEAV</sequence>
<comment type="caution">
    <text evidence="4">The sequence shown here is derived from an EMBL/GenBank/DDBJ whole genome shotgun (WGS) entry which is preliminary data.</text>
</comment>
<dbReference type="GO" id="GO:0004672">
    <property type="term" value="F:protein kinase activity"/>
    <property type="evidence" value="ECO:0007669"/>
    <property type="project" value="InterPro"/>
</dbReference>
<keyword evidence="5" id="KW-1185">Reference proteome</keyword>
<dbReference type="InterPro" id="IPR000719">
    <property type="entry name" value="Prot_kinase_dom"/>
</dbReference>
<dbReference type="SUPFAM" id="SSF56112">
    <property type="entry name" value="Protein kinase-like (PK-like)"/>
    <property type="match status" value="1"/>
</dbReference>
<dbReference type="PANTHER" id="PTHR24347">
    <property type="entry name" value="SERINE/THREONINE-PROTEIN KINASE"/>
    <property type="match status" value="1"/>
</dbReference>
<evidence type="ECO:0000256" key="1">
    <source>
        <dbReference type="ARBA" id="ARBA00022741"/>
    </source>
</evidence>
<feature type="domain" description="Protein kinase" evidence="3">
    <location>
        <begin position="1"/>
        <end position="204"/>
    </location>
</feature>